<organism evidence="1 2">
    <name type="scientific">Sphaerodactylus townsendi</name>
    <dbReference type="NCBI Taxonomy" id="933632"/>
    <lineage>
        <taxon>Eukaryota</taxon>
        <taxon>Metazoa</taxon>
        <taxon>Chordata</taxon>
        <taxon>Craniata</taxon>
        <taxon>Vertebrata</taxon>
        <taxon>Euteleostomi</taxon>
        <taxon>Lepidosauria</taxon>
        <taxon>Squamata</taxon>
        <taxon>Bifurcata</taxon>
        <taxon>Gekkota</taxon>
        <taxon>Sphaerodactylidae</taxon>
        <taxon>Sphaerodactylus</taxon>
    </lineage>
</organism>
<reference evidence="1" key="1">
    <citation type="submission" date="2021-08" db="EMBL/GenBank/DDBJ databases">
        <title>The first chromosome-level gecko genome reveals the dynamic sex chromosomes of Neotropical dwarf geckos (Sphaerodactylidae: Sphaerodactylus).</title>
        <authorList>
            <person name="Pinto B.J."/>
            <person name="Keating S.E."/>
            <person name="Gamble T."/>
        </authorList>
    </citation>
    <scope>NUCLEOTIDE SEQUENCE</scope>
    <source>
        <strain evidence="1">TG3544</strain>
    </source>
</reference>
<evidence type="ECO:0000313" key="2">
    <source>
        <dbReference type="Proteomes" id="UP000827872"/>
    </source>
</evidence>
<gene>
    <name evidence="1" type="ORF">K3G42_012287</name>
</gene>
<keyword evidence="2" id="KW-1185">Reference proteome</keyword>
<dbReference type="Proteomes" id="UP000827872">
    <property type="component" value="Linkage Group LG02"/>
</dbReference>
<comment type="caution">
    <text evidence="1">The sequence shown here is derived from an EMBL/GenBank/DDBJ whole genome shotgun (WGS) entry which is preliminary data.</text>
</comment>
<accession>A0ACB8G0U6</accession>
<sequence length="74" mass="8285">MTPGVEWLTAARRKSDSRYAKIRISGGRKINESLMKEPSVRRLRRPDRRWQPGMKGGPAADKIAAGCSRRFTGG</sequence>
<name>A0ACB8G0U6_9SAUR</name>
<dbReference type="EMBL" id="CM037615">
    <property type="protein sequence ID" value="KAH8013149.1"/>
    <property type="molecule type" value="Genomic_DNA"/>
</dbReference>
<protein>
    <submittedName>
        <fullName evidence="1">Uncharacterized protein</fullName>
    </submittedName>
</protein>
<proteinExistence type="predicted"/>
<evidence type="ECO:0000313" key="1">
    <source>
        <dbReference type="EMBL" id="KAH8013149.1"/>
    </source>
</evidence>